<evidence type="ECO:0000313" key="4">
    <source>
        <dbReference type="Proteomes" id="UP001597079"/>
    </source>
</evidence>
<organism evidence="3 4">
    <name type="scientific">Alicyclobacillus fodiniaquatilis</name>
    <dbReference type="NCBI Taxonomy" id="1661150"/>
    <lineage>
        <taxon>Bacteria</taxon>
        <taxon>Bacillati</taxon>
        <taxon>Bacillota</taxon>
        <taxon>Bacilli</taxon>
        <taxon>Bacillales</taxon>
        <taxon>Alicyclobacillaceae</taxon>
        <taxon>Alicyclobacillus</taxon>
    </lineage>
</organism>
<sequence>MYEVTRHHAGDKQKLGLQPRVHETASVIESVLGSWVDIGRGSSIYLSMIGDYSYTAGDAQIVYTDVGKFCSIASYVRLNPGNHPTWRVSQHHFSYRKKDYGFDSQDDEGFFEWRKEHRVTIGHDVWIGHNATVMPGVKVGTGAVIGAGAIVTKDVDPYAIVVGVPAKPLRPRFPKEVADKLLDIAWWDWPREMLEERFDDFLHLEPFLEKYAR</sequence>
<dbReference type="CDD" id="cd03349">
    <property type="entry name" value="LbH_XAT"/>
    <property type="match status" value="1"/>
</dbReference>
<keyword evidence="2" id="KW-0677">Repeat</keyword>
<dbReference type="SUPFAM" id="SSF51161">
    <property type="entry name" value="Trimeric LpxA-like enzymes"/>
    <property type="match status" value="1"/>
</dbReference>
<dbReference type="Pfam" id="PF00132">
    <property type="entry name" value="Hexapep"/>
    <property type="match status" value="1"/>
</dbReference>
<dbReference type="InterPro" id="IPR018357">
    <property type="entry name" value="Hexapep_transf_CS"/>
</dbReference>
<dbReference type="Gene3D" id="2.160.10.10">
    <property type="entry name" value="Hexapeptide repeat proteins"/>
    <property type="match status" value="1"/>
</dbReference>
<dbReference type="InterPro" id="IPR050179">
    <property type="entry name" value="Trans_hexapeptide_repeat"/>
</dbReference>
<gene>
    <name evidence="3" type="ORF">ACFSB2_04475</name>
</gene>
<dbReference type="Proteomes" id="UP001597079">
    <property type="component" value="Unassembled WGS sequence"/>
</dbReference>
<dbReference type="PANTHER" id="PTHR43300:SF11">
    <property type="entry name" value="ACETYLTRANSFERASE RV3034C-RELATED"/>
    <property type="match status" value="1"/>
</dbReference>
<proteinExistence type="predicted"/>
<dbReference type="InterPro" id="IPR001451">
    <property type="entry name" value="Hexapep"/>
</dbReference>
<accession>A0ABW4JC63</accession>
<dbReference type="InterPro" id="IPR011004">
    <property type="entry name" value="Trimer_LpxA-like_sf"/>
</dbReference>
<dbReference type="PROSITE" id="PS00101">
    <property type="entry name" value="HEXAPEP_TRANSFERASES"/>
    <property type="match status" value="1"/>
</dbReference>
<dbReference type="InterPro" id="IPR017694">
    <property type="entry name" value="Phosphonate_tfrase_rpt"/>
</dbReference>
<comment type="caution">
    <text evidence="3">The sequence shown here is derived from an EMBL/GenBank/DDBJ whole genome shotgun (WGS) entry which is preliminary data.</text>
</comment>
<evidence type="ECO:0000256" key="2">
    <source>
        <dbReference type="ARBA" id="ARBA00022737"/>
    </source>
</evidence>
<evidence type="ECO:0000313" key="3">
    <source>
        <dbReference type="EMBL" id="MFD1673964.1"/>
    </source>
</evidence>
<evidence type="ECO:0000256" key="1">
    <source>
        <dbReference type="ARBA" id="ARBA00022679"/>
    </source>
</evidence>
<keyword evidence="1" id="KW-0808">Transferase</keyword>
<keyword evidence="4" id="KW-1185">Reference proteome</keyword>
<dbReference type="PANTHER" id="PTHR43300">
    <property type="entry name" value="ACETYLTRANSFERASE"/>
    <property type="match status" value="1"/>
</dbReference>
<name>A0ABW4JC63_9BACL</name>
<dbReference type="EMBL" id="JBHUCX010000014">
    <property type="protein sequence ID" value="MFD1673964.1"/>
    <property type="molecule type" value="Genomic_DNA"/>
</dbReference>
<dbReference type="RefSeq" id="WP_377941605.1">
    <property type="nucleotide sequence ID" value="NZ_JBHUCX010000014.1"/>
</dbReference>
<reference evidence="4" key="1">
    <citation type="journal article" date="2019" name="Int. J. Syst. Evol. Microbiol.">
        <title>The Global Catalogue of Microorganisms (GCM) 10K type strain sequencing project: providing services to taxonomists for standard genome sequencing and annotation.</title>
        <authorList>
            <consortium name="The Broad Institute Genomics Platform"/>
            <consortium name="The Broad Institute Genome Sequencing Center for Infectious Disease"/>
            <person name="Wu L."/>
            <person name="Ma J."/>
        </authorList>
    </citation>
    <scope>NUCLEOTIDE SEQUENCE [LARGE SCALE GENOMIC DNA]</scope>
    <source>
        <strain evidence="4">CGMCC 1.12286</strain>
    </source>
</reference>
<dbReference type="NCBIfam" id="TIGR03308">
    <property type="entry name" value="phn_thr-fam"/>
    <property type="match status" value="1"/>
</dbReference>
<protein>
    <submittedName>
        <fullName evidence="3">DapH/DapD/GlmU-related protein</fullName>
    </submittedName>
</protein>